<evidence type="ECO:0000313" key="15">
    <source>
        <dbReference type="Proteomes" id="UP001148838"/>
    </source>
</evidence>
<keyword evidence="6" id="KW-0862">Zinc</keyword>
<feature type="domain" description="C2H2-type" evidence="12">
    <location>
        <begin position="327"/>
        <end position="354"/>
    </location>
</feature>
<gene>
    <name evidence="14" type="ORF">ANN_27648</name>
</gene>
<feature type="domain" description="Reverse transcriptase" evidence="13">
    <location>
        <begin position="1"/>
        <end position="123"/>
    </location>
</feature>
<dbReference type="PROSITE" id="PS00028">
    <property type="entry name" value="ZINC_FINGER_C2H2_1"/>
    <property type="match status" value="10"/>
</dbReference>
<dbReference type="PROSITE" id="PS50157">
    <property type="entry name" value="ZINC_FINGER_C2H2_2"/>
    <property type="match status" value="11"/>
</dbReference>
<evidence type="ECO:0000256" key="10">
    <source>
        <dbReference type="ARBA" id="ARBA00023242"/>
    </source>
</evidence>
<evidence type="ECO:0000256" key="1">
    <source>
        <dbReference type="ARBA" id="ARBA00004123"/>
    </source>
</evidence>
<keyword evidence="5 11" id="KW-0863">Zinc-finger</keyword>
<reference evidence="14 15" key="1">
    <citation type="journal article" date="2022" name="Allergy">
        <title>Genome assembly and annotation of Periplaneta americana reveal a comprehensive cockroach allergen profile.</title>
        <authorList>
            <person name="Wang L."/>
            <person name="Xiong Q."/>
            <person name="Saelim N."/>
            <person name="Wang L."/>
            <person name="Nong W."/>
            <person name="Wan A.T."/>
            <person name="Shi M."/>
            <person name="Liu X."/>
            <person name="Cao Q."/>
            <person name="Hui J.H.L."/>
            <person name="Sookrung N."/>
            <person name="Leung T.F."/>
            <person name="Tungtrongchitr A."/>
            <person name="Tsui S.K.W."/>
        </authorList>
    </citation>
    <scope>NUCLEOTIDE SEQUENCE [LARGE SCALE GENOMIC DNA]</scope>
    <source>
        <strain evidence="14">PWHHKU_190912</strain>
    </source>
</reference>
<dbReference type="CDD" id="cd00304">
    <property type="entry name" value="RT_like"/>
    <property type="match status" value="1"/>
</dbReference>
<evidence type="ECO:0000256" key="5">
    <source>
        <dbReference type="ARBA" id="ARBA00022771"/>
    </source>
</evidence>
<keyword evidence="9" id="KW-0804">Transcription</keyword>
<evidence type="ECO:0000313" key="14">
    <source>
        <dbReference type="EMBL" id="KAJ4426021.1"/>
    </source>
</evidence>
<dbReference type="SMART" id="SM00355">
    <property type="entry name" value="ZnF_C2H2"/>
    <property type="match status" value="11"/>
</dbReference>
<feature type="domain" description="C2H2-type" evidence="12">
    <location>
        <begin position="523"/>
        <end position="550"/>
    </location>
</feature>
<feature type="domain" description="C2H2-type" evidence="12">
    <location>
        <begin position="355"/>
        <end position="382"/>
    </location>
</feature>
<dbReference type="InterPro" id="IPR013087">
    <property type="entry name" value="Znf_C2H2_type"/>
</dbReference>
<keyword evidence="4" id="KW-0677">Repeat</keyword>
<keyword evidence="3" id="KW-0479">Metal-binding</keyword>
<evidence type="ECO:0000256" key="2">
    <source>
        <dbReference type="ARBA" id="ARBA00006991"/>
    </source>
</evidence>
<feature type="domain" description="C2H2-type" evidence="12">
    <location>
        <begin position="383"/>
        <end position="410"/>
    </location>
</feature>
<evidence type="ECO:0000259" key="12">
    <source>
        <dbReference type="PROSITE" id="PS50157"/>
    </source>
</evidence>
<dbReference type="Pfam" id="PF00096">
    <property type="entry name" value="zf-C2H2"/>
    <property type="match status" value="11"/>
</dbReference>
<evidence type="ECO:0000256" key="8">
    <source>
        <dbReference type="ARBA" id="ARBA00023125"/>
    </source>
</evidence>
<dbReference type="InterPro" id="IPR036236">
    <property type="entry name" value="Znf_C2H2_sf"/>
</dbReference>
<sequence>MELLDICLKTTYFVFNNRLFQQNEGMAMGSPLSSLISNIYMEYFEELALSTASHKPTLWLRYVDDTFIIWPHIMMAAIKTEAEDDVLAVQSFDDTDMEEAIPSADVNEAHLQNPLACWTTVPSMDPSCDLKSEIKMEETEEPVTFPVVKCESEKERFHEVTEENGIKLEVKEEEYEDSSESISNSNNYQIPNVNDTFPEYSGSSLSFASGRTADDDPLKCGNFFSTSSELRIHVSGPSYEKSLKCAICGKFFSRKRNLDVHLRTHTGVKPFQCDMCGKYFSDYVNLKVHLRYHLGVKPFKCDFCGKAFVESGNFRVHVRTHTGEKPFKCDICGKSFSRKFILEVHLRTHTKEKPFKCDSCGKFFSGSENFKLHVRSHMLEKPFICHFCGKSFIRSGNFRQHLRTHTDDKPFKCCTCGKLFSRRSTLNMHLRTHTGDKPFKCDICGKYFSESGNLKVHIRTHTGEKPFKCDTCEKSFATSGSLSVHIHTHLGEKRLKCAYCGKFFATLSTLKVHERTHMNLKPFECDVCGKCFTMKGSLRIHVRGSELVQHYVSVAHRIPSRPGKTRPIVIRFTKSRSRDEWLQLFRNEAKNDGSGPGIATKKVNRDLPAGRITAGDQLTAVTRDLLNKTRLQEKMKPVPVQTTATMTTLSIPNDWLASNYTRTHRHTASQSSQWTGQKRRGGTCKNVLCTTRQYLCSLL</sequence>
<evidence type="ECO:0000256" key="7">
    <source>
        <dbReference type="ARBA" id="ARBA00023015"/>
    </source>
</evidence>
<accession>A0ABQ8RWG7</accession>
<keyword evidence="8" id="KW-0238">DNA-binding</keyword>
<feature type="domain" description="C2H2-type" evidence="12">
    <location>
        <begin position="439"/>
        <end position="466"/>
    </location>
</feature>
<evidence type="ECO:0000256" key="9">
    <source>
        <dbReference type="ARBA" id="ARBA00023163"/>
    </source>
</evidence>
<dbReference type="InterPro" id="IPR043502">
    <property type="entry name" value="DNA/RNA_pol_sf"/>
</dbReference>
<feature type="domain" description="C2H2-type" evidence="12">
    <location>
        <begin position="495"/>
        <end position="522"/>
    </location>
</feature>
<feature type="domain" description="C2H2-type" evidence="12">
    <location>
        <begin position="467"/>
        <end position="494"/>
    </location>
</feature>
<keyword evidence="10" id="KW-0539">Nucleus</keyword>
<dbReference type="SUPFAM" id="SSF56672">
    <property type="entry name" value="DNA/RNA polymerases"/>
    <property type="match status" value="1"/>
</dbReference>
<evidence type="ECO:0000259" key="13">
    <source>
        <dbReference type="PROSITE" id="PS50878"/>
    </source>
</evidence>
<keyword evidence="15" id="KW-1185">Reference proteome</keyword>
<dbReference type="Gene3D" id="3.30.160.60">
    <property type="entry name" value="Classic Zinc Finger"/>
    <property type="match status" value="11"/>
</dbReference>
<comment type="caution">
    <text evidence="14">The sequence shown here is derived from an EMBL/GenBank/DDBJ whole genome shotgun (WGS) entry which is preliminary data.</text>
</comment>
<feature type="domain" description="C2H2-type" evidence="12">
    <location>
        <begin position="243"/>
        <end position="270"/>
    </location>
</feature>
<dbReference type="InterPro" id="IPR000477">
    <property type="entry name" value="RT_dom"/>
</dbReference>
<organism evidence="14 15">
    <name type="scientific">Periplaneta americana</name>
    <name type="common">American cockroach</name>
    <name type="synonym">Blatta americana</name>
    <dbReference type="NCBI Taxonomy" id="6978"/>
    <lineage>
        <taxon>Eukaryota</taxon>
        <taxon>Metazoa</taxon>
        <taxon>Ecdysozoa</taxon>
        <taxon>Arthropoda</taxon>
        <taxon>Hexapoda</taxon>
        <taxon>Insecta</taxon>
        <taxon>Pterygota</taxon>
        <taxon>Neoptera</taxon>
        <taxon>Polyneoptera</taxon>
        <taxon>Dictyoptera</taxon>
        <taxon>Blattodea</taxon>
        <taxon>Blattoidea</taxon>
        <taxon>Blattidae</taxon>
        <taxon>Blattinae</taxon>
        <taxon>Periplaneta</taxon>
    </lineage>
</organism>
<proteinExistence type="inferred from homology"/>
<dbReference type="PROSITE" id="PS50878">
    <property type="entry name" value="RT_POL"/>
    <property type="match status" value="1"/>
</dbReference>
<dbReference type="PANTHER" id="PTHR24393:SF15">
    <property type="entry name" value="IP01243P-RELATED"/>
    <property type="match status" value="1"/>
</dbReference>
<evidence type="ECO:0008006" key="16">
    <source>
        <dbReference type="Google" id="ProtNLM"/>
    </source>
</evidence>
<evidence type="ECO:0000256" key="6">
    <source>
        <dbReference type="ARBA" id="ARBA00022833"/>
    </source>
</evidence>
<comment type="similarity">
    <text evidence="2">Belongs to the krueppel C2H2-type zinc-finger protein family.</text>
</comment>
<comment type="subcellular location">
    <subcellularLocation>
        <location evidence="1">Nucleus</location>
    </subcellularLocation>
</comment>
<feature type="domain" description="C2H2-type" evidence="12">
    <location>
        <begin position="271"/>
        <end position="298"/>
    </location>
</feature>
<name>A0ABQ8RWG7_PERAM</name>
<dbReference type="PANTHER" id="PTHR24393">
    <property type="entry name" value="ZINC FINGER PROTEIN"/>
    <property type="match status" value="1"/>
</dbReference>
<evidence type="ECO:0000256" key="4">
    <source>
        <dbReference type="ARBA" id="ARBA00022737"/>
    </source>
</evidence>
<dbReference type="EMBL" id="JAJSOF020000041">
    <property type="protein sequence ID" value="KAJ4426021.1"/>
    <property type="molecule type" value="Genomic_DNA"/>
</dbReference>
<dbReference type="SUPFAM" id="SSF57667">
    <property type="entry name" value="beta-beta-alpha zinc fingers"/>
    <property type="match status" value="6"/>
</dbReference>
<feature type="domain" description="C2H2-type" evidence="12">
    <location>
        <begin position="411"/>
        <end position="438"/>
    </location>
</feature>
<evidence type="ECO:0000256" key="11">
    <source>
        <dbReference type="PROSITE-ProRule" id="PRU00042"/>
    </source>
</evidence>
<evidence type="ECO:0000256" key="3">
    <source>
        <dbReference type="ARBA" id="ARBA00022723"/>
    </source>
</evidence>
<dbReference type="Proteomes" id="UP001148838">
    <property type="component" value="Unassembled WGS sequence"/>
</dbReference>
<feature type="domain" description="C2H2-type" evidence="12">
    <location>
        <begin position="299"/>
        <end position="326"/>
    </location>
</feature>
<keyword evidence="7" id="KW-0805">Transcription regulation</keyword>
<protein>
    <recommendedName>
        <fullName evidence="16">Gastrula zinc finger protein XlCGF57.1-like</fullName>
    </recommendedName>
</protein>